<evidence type="ECO:0000313" key="1">
    <source>
        <dbReference type="EMBL" id="TPN87383.1"/>
    </source>
</evidence>
<name>A0A504JIE3_9FLAO</name>
<protein>
    <submittedName>
        <fullName evidence="1">Uncharacterized protein</fullName>
    </submittedName>
</protein>
<gene>
    <name evidence="1" type="ORF">FHK87_07300</name>
</gene>
<organism evidence="1 2">
    <name type="scientific">Aquimarina algicola</name>
    <dbReference type="NCBI Taxonomy" id="2589995"/>
    <lineage>
        <taxon>Bacteria</taxon>
        <taxon>Pseudomonadati</taxon>
        <taxon>Bacteroidota</taxon>
        <taxon>Flavobacteriia</taxon>
        <taxon>Flavobacteriales</taxon>
        <taxon>Flavobacteriaceae</taxon>
        <taxon>Aquimarina</taxon>
    </lineage>
</organism>
<keyword evidence="2" id="KW-1185">Reference proteome</keyword>
<dbReference type="AlphaFoldDB" id="A0A504JIE3"/>
<dbReference type="OrthoDB" id="1165042at2"/>
<dbReference type="RefSeq" id="WP_140592025.1">
    <property type="nucleotide sequence ID" value="NZ_VFWZ01000002.1"/>
</dbReference>
<accession>A0A504JIE3</accession>
<comment type="caution">
    <text evidence="1">The sequence shown here is derived from an EMBL/GenBank/DDBJ whole genome shotgun (WGS) entry which is preliminary data.</text>
</comment>
<proteinExistence type="predicted"/>
<reference evidence="1 2" key="1">
    <citation type="submission" date="2019-06" db="EMBL/GenBank/DDBJ databases">
        <authorList>
            <person name="Meng X."/>
        </authorList>
    </citation>
    <scope>NUCLEOTIDE SEQUENCE [LARGE SCALE GENOMIC DNA]</scope>
    <source>
        <strain evidence="1 2">M625</strain>
    </source>
</reference>
<dbReference type="Proteomes" id="UP000315540">
    <property type="component" value="Unassembled WGS sequence"/>
</dbReference>
<evidence type="ECO:0000313" key="2">
    <source>
        <dbReference type="Proteomes" id="UP000315540"/>
    </source>
</evidence>
<dbReference type="EMBL" id="VFWZ01000002">
    <property type="protein sequence ID" value="TPN87383.1"/>
    <property type="molecule type" value="Genomic_DNA"/>
</dbReference>
<sequence length="66" mass="7062">MTRVGFDGLETFQNRSASWLVAPYAIGEGTPSVLAQKLGFQIGKALNASEGIGLPSNNTVQRFGEY</sequence>